<name>W2HQH2_PHYNI</name>
<dbReference type="AlphaFoldDB" id="W2HQH2"/>
<protein>
    <submittedName>
        <fullName evidence="1">Uncharacterized protein</fullName>
    </submittedName>
</protein>
<evidence type="ECO:0000313" key="1">
    <source>
        <dbReference type="EMBL" id="ETK96810.1"/>
    </source>
</evidence>
<dbReference type="EMBL" id="KI683998">
    <property type="protein sequence ID" value="ETK96810.1"/>
    <property type="molecule type" value="Genomic_DNA"/>
</dbReference>
<reference evidence="1" key="1">
    <citation type="submission" date="2013-11" db="EMBL/GenBank/DDBJ databases">
        <title>The Genome Sequence of Phytophthora parasitica CJ02B3.</title>
        <authorList>
            <consortium name="The Broad Institute Genomics Platform"/>
            <person name="Russ C."/>
            <person name="Tyler B."/>
            <person name="Panabieres F."/>
            <person name="Shan W."/>
            <person name="Tripathy S."/>
            <person name="Grunwald N."/>
            <person name="Machado M."/>
            <person name="Johnson C.S."/>
            <person name="Arredondo F."/>
            <person name="Hong C."/>
            <person name="Coffey M."/>
            <person name="Young S.K."/>
            <person name="Zeng Q."/>
            <person name="Gargeya S."/>
            <person name="Fitzgerald M."/>
            <person name="Abouelleil A."/>
            <person name="Alvarado L."/>
            <person name="Chapman S.B."/>
            <person name="Gainer-Dewar J."/>
            <person name="Goldberg J."/>
            <person name="Griggs A."/>
            <person name="Gujja S."/>
            <person name="Hansen M."/>
            <person name="Howarth C."/>
            <person name="Imamovic A."/>
            <person name="Ireland A."/>
            <person name="Larimer J."/>
            <person name="McCowan C."/>
            <person name="Murphy C."/>
            <person name="Pearson M."/>
            <person name="Poon T.W."/>
            <person name="Priest M."/>
            <person name="Roberts A."/>
            <person name="Saif S."/>
            <person name="Shea T."/>
            <person name="Sykes S."/>
            <person name="Wortman J."/>
            <person name="Nusbaum C."/>
            <person name="Birren B."/>
        </authorList>
    </citation>
    <scope>NUCLEOTIDE SEQUENCE [LARGE SCALE GENOMIC DNA]</scope>
    <source>
        <strain evidence="1">CJ02B3</strain>
    </source>
</reference>
<gene>
    <name evidence="1" type="ORF">L915_00561</name>
</gene>
<proteinExistence type="predicted"/>
<dbReference type="Proteomes" id="UP000053236">
    <property type="component" value="Unassembled WGS sequence"/>
</dbReference>
<sequence>MEREIFEREASIVDDASLLDNAVYNFPDLNEAVDGDVNYIVRISPRPMPGCPFTGLTLHRCSKGCYCFGVVDFGNYGCEFFRNSLRVLRAHSRPQQTGEVDTGEIMSLLLKDVQKGNLAYNKIRDLILGMIDPLACIVVSILSRRPSVLGMNCLYTAAVVEIVGSTNHDAIRFNVTN</sequence>
<organism evidence="1">
    <name type="scientific">Phytophthora nicotianae</name>
    <name type="common">Potato buckeye rot agent</name>
    <name type="synonym">Phytophthora parasitica</name>
    <dbReference type="NCBI Taxonomy" id="4792"/>
    <lineage>
        <taxon>Eukaryota</taxon>
        <taxon>Sar</taxon>
        <taxon>Stramenopiles</taxon>
        <taxon>Oomycota</taxon>
        <taxon>Peronosporomycetes</taxon>
        <taxon>Peronosporales</taxon>
        <taxon>Peronosporaceae</taxon>
        <taxon>Phytophthora</taxon>
    </lineage>
</organism>
<accession>W2HQH2</accession>